<proteinExistence type="predicted"/>
<evidence type="ECO:0000256" key="2">
    <source>
        <dbReference type="ARBA" id="ARBA00023125"/>
    </source>
</evidence>
<keyword evidence="1" id="KW-0805">Transcription regulation</keyword>
<evidence type="ECO:0000256" key="1">
    <source>
        <dbReference type="ARBA" id="ARBA00023015"/>
    </source>
</evidence>
<dbReference type="InterPro" id="IPR018060">
    <property type="entry name" value="HTH_AraC"/>
</dbReference>
<comment type="caution">
    <text evidence="5">The sequence shown here is derived from an EMBL/GenBank/DDBJ whole genome shotgun (WGS) entry which is preliminary data.</text>
</comment>
<dbReference type="EMBL" id="BMJC01000006">
    <property type="protein sequence ID" value="GGB20560.1"/>
    <property type="molecule type" value="Genomic_DNA"/>
</dbReference>
<dbReference type="InterPro" id="IPR009057">
    <property type="entry name" value="Homeodomain-like_sf"/>
</dbReference>
<gene>
    <name evidence="5" type="ORF">GCM10011511_50370</name>
</gene>
<keyword evidence="6" id="KW-1185">Reference proteome</keyword>
<accession>A0A8J2UHW8</accession>
<dbReference type="Gene3D" id="1.10.10.60">
    <property type="entry name" value="Homeodomain-like"/>
    <property type="match status" value="1"/>
</dbReference>
<protein>
    <recommendedName>
        <fullName evidence="4">HTH araC/xylS-type domain-containing protein</fullName>
    </recommendedName>
</protein>
<dbReference type="AlphaFoldDB" id="A0A8J2UHW8"/>
<evidence type="ECO:0000259" key="4">
    <source>
        <dbReference type="PROSITE" id="PS01124"/>
    </source>
</evidence>
<reference evidence="5" key="2">
    <citation type="submission" date="2020-09" db="EMBL/GenBank/DDBJ databases">
        <authorList>
            <person name="Sun Q."/>
            <person name="Zhou Y."/>
        </authorList>
    </citation>
    <scope>NUCLEOTIDE SEQUENCE</scope>
    <source>
        <strain evidence="5">CGMCC 1.15448</strain>
    </source>
</reference>
<name>A0A8J2UHW8_9BACT</name>
<dbReference type="SMART" id="SM00342">
    <property type="entry name" value="HTH_ARAC"/>
    <property type="match status" value="1"/>
</dbReference>
<reference evidence="5" key="1">
    <citation type="journal article" date="2014" name="Int. J. Syst. Evol. Microbiol.">
        <title>Complete genome sequence of Corynebacterium casei LMG S-19264T (=DSM 44701T), isolated from a smear-ripened cheese.</title>
        <authorList>
            <consortium name="US DOE Joint Genome Institute (JGI-PGF)"/>
            <person name="Walter F."/>
            <person name="Albersmeier A."/>
            <person name="Kalinowski J."/>
            <person name="Ruckert C."/>
        </authorList>
    </citation>
    <scope>NUCLEOTIDE SEQUENCE</scope>
    <source>
        <strain evidence="5">CGMCC 1.15448</strain>
    </source>
</reference>
<organism evidence="5 6">
    <name type="scientific">Puia dinghuensis</name>
    <dbReference type="NCBI Taxonomy" id="1792502"/>
    <lineage>
        <taxon>Bacteria</taxon>
        <taxon>Pseudomonadati</taxon>
        <taxon>Bacteroidota</taxon>
        <taxon>Chitinophagia</taxon>
        <taxon>Chitinophagales</taxon>
        <taxon>Chitinophagaceae</taxon>
        <taxon>Puia</taxon>
    </lineage>
</organism>
<evidence type="ECO:0000313" key="6">
    <source>
        <dbReference type="Proteomes" id="UP000607559"/>
    </source>
</evidence>
<dbReference type="PANTHER" id="PTHR43280">
    <property type="entry name" value="ARAC-FAMILY TRANSCRIPTIONAL REGULATOR"/>
    <property type="match status" value="1"/>
</dbReference>
<dbReference type="PANTHER" id="PTHR43280:SF29">
    <property type="entry name" value="ARAC-FAMILY TRANSCRIPTIONAL REGULATOR"/>
    <property type="match status" value="1"/>
</dbReference>
<dbReference type="Proteomes" id="UP000607559">
    <property type="component" value="Unassembled WGS sequence"/>
</dbReference>
<dbReference type="GO" id="GO:0043565">
    <property type="term" value="F:sequence-specific DNA binding"/>
    <property type="evidence" value="ECO:0007669"/>
    <property type="project" value="InterPro"/>
</dbReference>
<dbReference type="RefSeq" id="WP_188937063.1">
    <property type="nucleotide sequence ID" value="NZ_BMJC01000006.1"/>
</dbReference>
<evidence type="ECO:0000256" key="3">
    <source>
        <dbReference type="ARBA" id="ARBA00023163"/>
    </source>
</evidence>
<dbReference type="Pfam" id="PF12833">
    <property type="entry name" value="HTH_18"/>
    <property type="match status" value="1"/>
</dbReference>
<dbReference type="PROSITE" id="PS01124">
    <property type="entry name" value="HTH_ARAC_FAMILY_2"/>
    <property type="match status" value="1"/>
</dbReference>
<evidence type="ECO:0000313" key="5">
    <source>
        <dbReference type="EMBL" id="GGB20560.1"/>
    </source>
</evidence>
<dbReference type="SUPFAM" id="SSF46689">
    <property type="entry name" value="Homeodomain-like"/>
    <property type="match status" value="1"/>
</dbReference>
<dbReference type="GO" id="GO:0003700">
    <property type="term" value="F:DNA-binding transcription factor activity"/>
    <property type="evidence" value="ECO:0007669"/>
    <property type="project" value="InterPro"/>
</dbReference>
<sequence length="133" mass="15934">MNSRLKDKRGHSLRLNEDDLMEMDGRIRELFDREKPYLQHRYMLAHLSEDTGISQHRLSAFINRRYSMHFNDLINMYRIYYCIDQFGKKEWMIKTLSALAGESGFSNRNTFSSAFKKFTGMNPSKYFANYYKS</sequence>
<keyword evidence="2" id="KW-0238">DNA-binding</keyword>
<feature type="domain" description="HTH araC/xylS-type" evidence="4">
    <location>
        <begin position="28"/>
        <end position="129"/>
    </location>
</feature>
<keyword evidence="3" id="KW-0804">Transcription</keyword>